<dbReference type="Gene3D" id="4.10.280.10">
    <property type="entry name" value="Helix-loop-helix DNA-binding domain"/>
    <property type="match status" value="1"/>
</dbReference>
<dbReference type="InterPro" id="IPR012682">
    <property type="entry name" value="Tscrpt_reg_Myc_N"/>
</dbReference>
<proteinExistence type="evidence at transcript level"/>
<organism evidence="6">
    <name type="scientific">Tegillarca granosa</name>
    <name type="common">Malaysian cockle</name>
    <name type="synonym">Anadara granosa</name>
    <dbReference type="NCBI Taxonomy" id="220873"/>
    <lineage>
        <taxon>Eukaryota</taxon>
        <taxon>Metazoa</taxon>
        <taxon>Spiralia</taxon>
        <taxon>Lophotrochozoa</taxon>
        <taxon>Mollusca</taxon>
        <taxon>Bivalvia</taxon>
        <taxon>Autobranchia</taxon>
        <taxon>Pteriomorphia</taxon>
        <taxon>Arcoida</taxon>
        <taxon>Arcoidea</taxon>
        <taxon>Arcidae</taxon>
        <taxon>Tegillarca</taxon>
    </lineage>
</organism>
<dbReference type="InterPro" id="IPR050433">
    <property type="entry name" value="Myc_transcription_factors"/>
</dbReference>
<dbReference type="PANTHER" id="PTHR45851">
    <property type="entry name" value="MYC PROTO-ONCOGENE"/>
    <property type="match status" value="1"/>
</dbReference>
<dbReference type="SUPFAM" id="SSF47459">
    <property type="entry name" value="HLH, helix-loop-helix DNA-binding domain"/>
    <property type="match status" value="1"/>
</dbReference>
<evidence type="ECO:0000256" key="3">
    <source>
        <dbReference type="SAM" id="Coils"/>
    </source>
</evidence>
<dbReference type="AlphaFoldDB" id="A0A8F7Q7P4"/>
<name>A0A8F7Q7P4_TEGGR</name>
<keyword evidence="1 2" id="KW-0238">DNA-binding</keyword>
<evidence type="ECO:0000256" key="4">
    <source>
        <dbReference type="SAM" id="MobiDB-lite"/>
    </source>
</evidence>
<dbReference type="EMBL" id="MZ615421">
    <property type="protein sequence ID" value="QXW15221.1"/>
    <property type="molecule type" value="mRNA"/>
</dbReference>
<evidence type="ECO:0000256" key="2">
    <source>
        <dbReference type="PIRNR" id="PIRNR001705"/>
    </source>
</evidence>
<comment type="subcellular location">
    <subcellularLocation>
        <location evidence="2">Nucleus</location>
    </subcellularLocation>
</comment>
<dbReference type="CDD" id="cd11400">
    <property type="entry name" value="bHLHzip_Myc"/>
    <property type="match status" value="1"/>
</dbReference>
<evidence type="ECO:0000256" key="1">
    <source>
        <dbReference type="ARBA" id="ARBA00023125"/>
    </source>
</evidence>
<protein>
    <submittedName>
        <fullName evidence="6">c-Myc proto-oncogene</fullName>
    </submittedName>
</protein>
<keyword evidence="2" id="KW-0539">Nucleus</keyword>
<dbReference type="InterPro" id="IPR036638">
    <property type="entry name" value="HLH_DNA-bd_sf"/>
</dbReference>
<dbReference type="GO" id="GO:0003700">
    <property type="term" value="F:DNA-binding transcription factor activity"/>
    <property type="evidence" value="ECO:0007669"/>
    <property type="project" value="InterPro"/>
</dbReference>
<dbReference type="PROSITE" id="PS50888">
    <property type="entry name" value="BHLH"/>
    <property type="match status" value="1"/>
</dbReference>
<feature type="compositionally biased region" description="Low complexity" evidence="4">
    <location>
        <begin position="278"/>
        <end position="300"/>
    </location>
</feature>
<accession>A0A8F7Q7P4</accession>
<dbReference type="PRINTS" id="PR00044">
    <property type="entry name" value="LEUZIPPRMYC"/>
</dbReference>
<dbReference type="InterPro" id="IPR002418">
    <property type="entry name" value="Tscrpt_reg_Myc"/>
</dbReference>
<dbReference type="GO" id="GO:0005634">
    <property type="term" value="C:nucleus"/>
    <property type="evidence" value="ECO:0007669"/>
    <property type="project" value="UniProtKB-SubCell"/>
</dbReference>
<dbReference type="Pfam" id="PF00010">
    <property type="entry name" value="HLH"/>
    <property type="match status" value="1"/>
</dbReference>
<feature type="region of interest" description="Disordered" evidence="4">
    <location>
        <begin position="278"/>
        <end position="315"/>
    </location>
</feature>
<dbReference type="InterPro" id="IPR011598">
    <property type="entry name" value="bHLH_dom"/>
</dbReference>
<dbReference type="GO" id="GO:0003677">
    <property type="term" value="F:DNA binding"/>
    <property type="evidence" value="ECO:0007669"/>
    <property type="project" value="UniProtKB-UniRule"/>
</dbReference>
<dbReference type="PIRSF" id="PIRSF001705">
    <property type="entry name" value="Myc_protein"/>
    <property type="match status" value="1"/>
</dbReference>
<dbReference type="FunFam" id="4.10.280.10:FF:000019">
    <property type="entry name" value="Myc proto-oncogene protein"/>
    <property type="match status" value="1"/>
</dbReference>
<evidence type="ECO:0000313" key="6">
    <source>
        <dbReference type="EMBL" id="QXW15221.1"/>
    </source>
</evidence>
<evidence type="ECO:0000259" key="5">
    <source>
        <dbReference type="PROSITE" id="PS50888"/>
    </source>
</evidence>
<sequence length="395" mass="44938">MVNSKMFQQNQLDDIFQHSFYEEEDFYSALPASLPNDDIWKKFELLPTPPLSPKRDNIPPELNLELDDQFYMDIGELIKDLDGNNLCNSKITFPETPPSPNLQSKLIQDCMWSGSARTDHVEKKLEKSQNNGYELNTCVDPASVFPYPINSYLSETKIHSLGTETPSDSEEEIDVVNVETQKKQVQPAAPRKQTTVTVRTIRADDIKKEPGDVVQKTVTLRVKVDSPPDVHNYSLPHSHSVKRVRSLPISPADSPQPVKKFKRELSVPELKRVCQKLEASGHSRGGRSSNCSSSASSRNSSDSEESFEGKRTQHNVLERKRRNDLKYSFFSLRDIVPDLTKQERAPKVLILKRASEYIKTLSEEGSQLEAEKSALTLRHEQLKRSLAKLQSKHFY</sequence>
<comment type="subunit">
    <text evidence="2">Efficient DNA binding requires dimerization with another bHLH protein.</text>
</comment>
<dbReference type="Pfam" id="PF01056">
    <property type="entry name" value="Myc_N"/>
    <property type="match status" value="1"/>
</dbReference>
<feature type="domain" description="BHLH" evidence="5">
    <location>
        <begin position="309"/>
        <end position="361"/>
    </location>
</feature>
<dbReference type="SMART" id="SM00353">
    <property type="entry name" value="HLH"/>
    <property type="match status" value="1"/>
</dbReference>
<feature type="coiled-coil region" evidence="3">
    <location>
        <begin position="351"/>
        <end position="392"/>
    </location>
</feature>
<keyword evidence="3" id="KW-0175">Coiled coil</keyword>
<dbReference type="GO" id="GO:0046983">
    <property type="term" value="F:protein dimerization activity"/>
    <property type="evidence" value="ECO:0007669"/>
    <property type="project" value="InterPro"/>
</dbReference>
<reference evidence="6" key="1">
    <citation type="submission" date="2021-07" db="EMBL/GenBank/DDBJ databases">
        <authorList>
            <person name="Defeng Z."/>
            <person name="Shuangshuang T."/>
        </authorList>
    </citation>
    <scope>NUCLEOTIDE SEQUENCE</scope>
    <source>
        <tissue evidence="6">Gills</tissue>
    </source>
</reference>